<dbReference type="InterPro" id="IPR036457">
    <property type="entry name" value="PPM-type-like_dom_sf"/>
</dbReference>
<dbReference type="InterPro" id="IPR001932">
    <property type="entry name" value="PPM-type_phosphatase-like_dom"/>
</dbReference>
<dbReference type="Pfam" id="PF07228">
    <property type="entry name" value="SpoIIE"/>
    <property type="match status" value="1"/>
</dbReference>
<dbReference type="EMBL" id="AP025739">
    <property type="protein sequence ID" value="BDI31461.1"/>
    <property type="molecule type" value="Genomic_DNA"/>
</dbReference>
<dbReference type="Pfam" id="PF13581">
    <property type="entry name" value="HATPase_c_2"/>
    <property type="match status" value="1"/>
</dbReference>
<dbReference type="Pfam" id="PF08448">
    <property type="entry name" value="PAS_4"/>
    <property type="match status" value="2"/>
</dbReference>
<dbReference type="Gene3D" id="3.60.40.10">
    <property type="entry name" value="PPM-type phosphatase domain"/>
    <property type="match status" value="1"/>
</dbReference>
<keyword evidence="3" id="KW-1185">Reference proteome</keyword>
<accession>A0A402CY26</accession>
<dbReference type="Proteomes" id="UP000287394">
    <property type="component" value="Chromosome"/>
</dbReference>
<dbReference type="Pfam" id="PF01590">
    <property type="entry name" value="GAF"/>
    <property type="match status" value="3"/>
</dbReference>
<dbReference type="InterPro" id="IPR000014">
    <property type="entry name" value="PAS"/>
</dbReference>
<reference evidence="2 3" key="1">
    <citation type="journal article" date="2019" name="Int. J. Syst. Evol. Microbiol.">
        <title>Capsulimonas corticalis gen. nov., sp. nov., an aerobic capsulated bacterium, of a novel bacterial order, Capsulimonadales ord. nov., of the class Armatimonadia of the phylum Armatimonadetes.</title>
        <authorList>
            <person name="Li J."/>
            <person name="Kudo C."/>
            <person name="Tonouchi A."/>
        </authorList>
    </citation>
    <scope>NUCLEOTIDE SEQUENCE [LARGE SCALE GENOMIC DNA]</scope>
    <source>
        <strain evidence="2 3">AX-7</strain>
    </source>
</reference>
<evidence type="ECO:0000256" key="1">
    <source>
        <dbReference type="ARBA" id="ARBA00022801"/>
    </source>
</evidence>
<dbReference type="SMART" id="SM00331">
    <property type="entry name" value="PP2C_SIG"/>
    <property type="match status" value="1"/>
</dbReference>
<evidence type="ECO:0000313" key="3">
    <source>
        <dbReference type="Proteomes" id="UP000287394"/>
    </source>
</evidence>
<protein>
    <submittedName>
        <fullName evidence="2">Uncharacterized protein</fullName>
    </submittedName>
</protein>
<dbReference type="PANTHER" id="PTHR43156:SF2">
    <property type="entry name" value="STAGE II SPORULATION PROTEIN E"/>
    <property type="match status" value="1"/>
</dbReference>
<dbReference type="InterPro" id="IPR029016">
    <property type="entry name" value="GAF-like_dom_sf"/>
</dbReference>
<dbReference type="GO" id="GO:0016791">
    <property type="term" value="F:phosphatase activity"/>
    <property type="evidence" value="ECO:0007669"/>
    <property type="project" value="TreeGrafter"/>
</dbReference>
<sequence>MHVSKHMGAKQENSIREPILERISDAFYAVDQDWRFTYVNTEAERLIRRPRATLLGKRLWDEFPEAIGTGFDRQFRKAMADQTPVVFDEFFEPLATWLEVRAYPSLDGLSLYFHDITSRKQAEDRMHQFQHLCDAASDALFLVNEHAQFQYVNASACSSLGYSEAELLALRVFDVAPLQAEEKYQALFQRAARERIPPFETIHRRSDGVIFPVEVSISRIDGDGKAQLFVSTRDISERNQIEKEREHILAEAHQRANREALLNRIGASIRATTDPEAIQYAAVSALGEALKADRCYFSFKDPEADASWIGQDFRRSDLPSLKGRYRMSALKVNSEDVHAAEHTVVIKDIQEDGGTLSEAMRTTLHKLRVRSVILIHIFDGARRVAILVVAMADTSRAWTDEEVSLVEAVAAQTRSAVDAAHLLVKQQERLQEEALAGRIGDAIRSTLNPTAIKDRAAALLGEALGADRCFYLTYSTLDDIAHLGYDYHRSDLTPLFGDYRLSEFTDLLTEVFAGGETAVVSDVRQELSPAVAAAMETFQHRAVLAAPFFDGERLVAALWASMDKPRTWTAHEIALIEQTATLTRTALETARISRKERAIAQQLQEALQPTVPNQAPGLSLGSFIRPALDEALVGGDFMDVFPLDKKRYAIVLGDVSGKGLAAAQQLALIRNTLRTLLYLYYAPAQAASALNAIVAAHDLLVGFVTAWVGVYDTMSGAIVFCSCGHEPALVRRSNGAMETLATLCPPLGMAEQSAYRDQKVTLLAGDELLLYTDGLSEAGPNRLNLFGLDGLMRLLNALPAEADVQSQAERLVNEVSLFASGNFRDDVAILLVRRDAAVNQEEAELPRSILSSLDNPQAPSIFIEDRAIAAERLRLIADNSPLLIAYVSADRRYRFNNRTYTEWFGVNAADLYGKEVREVIGDSAYHSISHHLESALSGNIVTYDMTMQYAGAGRRFVRTTLVPEKDATGAVLGFMLFVSDDTSLHDAQAQITSEYHRLLLTSSIGRTVRSSADPQQVMETTTEALGQALDVDRCYYVTYDPQSDHSVVGPEWRREGIPSLAGRYRMSEHAPNRNEEYFSDKTNIIEDVFLLPNNDAAKKAGIRAMVRAPIQRDGQTTALVVAMATEARIWTEQEIALVETTVSQTRGAVEAAHARQRERAILRDVLASVTGGKLNLAFDEASLPASVGQVVGNLSLTPTEGLRELRHLVRQATQHTGYAQDRQDDLVTAASEAGMNAIVHAGGGEASVRLNENGLVQVRVKDYGSGIAAMNLHKAAFARGYSTKGTLGHGLKMILETCDRVYLVTDSSGTTIVLEQERETPAPEWL</sequence>
<dbReference type="InterPro" id="IPR013656">
    <property type="entry name" value="PAS_4"/>
</dbReference>
<dbReference type="SUPFAM" id="SSF81606">
    <property type="entry name" value="PP2C-like"/>
    <property type="match status" value="1"/>
</dbReference>
<dbReference type="Gene3D" id="3.30.450.40">
    <property type="match status" value="3"/>
</dbReference>
<proteinExistence type="predicted"/>
<name>A0A402CY26_9BACT</name>
<evidence type="ECO:0000313" key="2">
    <source>
        <dbReference type="EMBL" id="BDI31461.1"/>
    </source>
</evidence>
<gene>
    <name evidence="2" type="ORF">CCAX7_35120</name>
</gene>
<dbReference type="InterPro" id="IPR003018">
    <property type="entry name" value="GAF"/>
</dbReference>
<dbReference type="SUPFAM" id="SSF55781">
    <property type="entry name" value="GAF domain-like"/>
    <property type="match status" value="3"/>
</dbReference>
<dbReference type="Gene3D" id="3.30.450.20">
    <property type="entry name" value="PAS domain"/>
    <property type="match status" value="3"/>
</dbReference>
<dbReference type="RefSeq" id="WP_165864308.1">
    <property type="nucleotide sequence ID" value="NZ_AP025739.1"/>
</dbReference>
<dbReference type="SMART" id="SM00091">
    <property type="entry name" value="PAS"/>
    <property type="match status" value="3"/>
</dbReference>
<dbReference type="PROSITE" id="PS50112">
    <property type="entry name" value="PAS"/>
    <property type="match status" value="3"/>
</dbReference>
<dbReference type="InterPro" id="IPR052016">
    <property type="entry name" value="Bact_Sigma-Reg"/>
</dbReference>
<dbReference type="SUPFAM" id="SSF55785">
    <property type="entry name" value="PYP-like sensor domain (PAS domain)"/>
    <property type="match status" value="3"/>
</dbReference>
<dbReference type="PANTHER" id="PTHR43156">
    <property type="entry name" value="STAGE II SPORULATION PROTEIN E-RELATED"/>
    <property type="match status" value="1"/>
</dbReference>
<dbReference type="SMART" id="SM00065">
    <property type="entry name" value="GAF"/>
    <property type="match status" value="3"/>
</dbReference>
<dbReference type="SUPFAM" id="SSF55874">
    <property type="entry name" value="ATPase domain of HSP90 chaperone/DNA topoisomerase II/histidine kinase"/>
    <property type="match status" value="1"/>
</dbReference>
<dbReference type="InterPro" id="IPR003594">
    <property type="entry name" value="HATPase_dom"/>
</dbReference>
<dbReference type="CDD" id="cd00130">
    <property type="entry name" value="PAS"/>
    <property type="match status" value="3"/>
</dbReference>
<dbReference type="InterPro" id="IPR036890">
    <property type="entry name" value="HATPase_C_sf"/>
</dbReference>
<dbReference type="Pfam" id="PF13426">
    <property type="entry name" value="PAS_9"/>
    <property type="match status" value="1"/>
</dbReference>
<keyword evidence="1" id="KW-0378">Hydrolase</keyword>
<dbReference type="Gene3D" id="3.30.565.10">
    <property type="entry name" value="Histidine kinase-like ATPase, C-terminal domain"/>
    <property type="match status" value="1"/>
</dbReference>
<organism evidence="2 3">
    <name type="scientific">Capsulimonas corticalis</name>
    <dbReference type="NCBI Taxonomy" id="2219043"/>
    <lineage>
        <taxon>Bacteria</taxon>
        <taxon>Bacillati</taxon>
        <taxon>Armatimonadota</taxon>
        <taxon>Armatimonadia</taxon>
        <taxon>Capsulimonadales</taxon>
        <taxon>Capsulimonadaceae</taxon>
        <taxon>Capsulimonas</taxon>
    </lineage>
</organism>
<dbReference type="KEGG" id="ccot:CCAX7_35120"/>
<dbReference type="NCBIfam" id="TIGR00229">
    <property type="entry name" value="sensory_box"/>
    <property type="match status" value="2"/>
</dbReference>
<dbReference type="InterPro" id="IPR035965">
    <property type="entry name" value="PAS-like_dom_sf"/>
</dbReference>